<protein>
    <recommendedName>
        <fullName evidence="7">Acetyl esterase/lipase</fullName>
    </recommendedName>
</protein>
<dbReference type="Proteomes" id="UP000298390">
    <property type="component" value="Unassembled WGS sequence"/>
</dbReference>
<evidence type="ECO:0008006" key="7">
    <source>
        <dbReference type="Google" id="ProtNLM"/>
    </source>
</evidence>
<keyword evidence="1" id="KW-0378">Hydrolase</keyword>
<dbReference type="Pfam" id="PF20434">
    <property type="entry name" value="BD-FAE"/>
    <property type="match status" value="1"/>
</dbReference>
<gene>
    <name evidence="5" type="ORF">EVJ58_g9807</name>
</gene>
<dbReference type="STRING" id="34475.A0A4Y9XR51"/>
<feature type="domain" description="BD-FAE-like" evidence="4">
    <location>
        <begin position="18"/>
        <end position="139"/>
    </location>
</feature>
<dbReference type="GO" id="GO:0006508">
    <property type="term" value="P:proteolysis"/>
    <property type="evidence" value="ECO:0007669"/>
    <property type="project" value="InterPro"/>
</dbReference>
<dbReference type="GO" id="GO:0008236">
    <property type="term" value="F:serine-type peptidase activity"/>
    <property type="evidence" value="ECO:0007669"/>
    <property type="project" value="InterPro"/>
</dbReference>
<dbReference type="Pfam" id="PF00326">
    <property type="entry name" value="Peptidase_S9"/>
    <property type="match status" value="1"/>
</dbReference>
<evidence type="ECO:0000259" key="4">
    <source>
        <dbReference type="Pfam" id="PF20434"/>
    </source>
</evidence>
<organism evidence="5 6">
    <name type="scientific">Rhodofomes roseus</name>
    <dbReference type="NCBI Taxonomy" id="34475"/>
    <lineage>
        <taxon>Eukaryota</taxon>
        <taxon>Fungi</taxon>
        <taxon>Dikarya</taxon>
        <taxon>Basidiomycota</taxon>
        <taxon>Agaricomycotina</taxon>
        <taxon>Agaricomycetes</taxon>
        <taxon>Polyporales</taxon>
        <taxon>Rhodofomes</taxon>
    </lineage>
</organism>
<dbReference type="InterPro" id="IPR001375">
    <property type="entry name" value="Peptidase_S9_cat"/>
</dbReference>
<dbReference type="InterPro" id="IPR050300">
    <property type="entry name" value="GDXG_lipolytic_enzyme"/>
</dbReference>
<feature type="region of interest" description="Disordered" evidence="2">
    <location>
        <begin position="312"/>
        <end position="333"/>
    </location>
</feature>
<evidence type="ECO:0000256" key="1">
    <source>
        <dbReference type="ARBA" id="ARBA00022801"/>
    </source>
</evidence>
<dbReference type="SUPFAM" id="SSF53474">
    <property type="entry name" value="alpha/beta-Hydrolases"/>
    <property type="match status" value="1"/>
</dbReference>
<name>A0A4Y9XR51_9APHY</name>
<dbReference type="PANTHER" id="PTHR48081:SF3">
    <property type="entry name" value="ALPHA_BETA HYDROLASE FOLD-3 DOMAIN-CONTAINING PROTEIN"/>
    <property type="match status" value="1"/>
</dbReference>
<evidence type="ECO:0000256" key="2">
    <source>
        <dbReference type="SAM" id="MobiDB-lite"/>
    </source>
</evidence>
<accession>A0A4Y9XR51</accession>
<sequence length="341" mass="37249">MSKLTITYRRVGELDIKLDLSIPPSATADSAALPAVIYFHGGGLLSGSRLEEDIYFEFWLKESTLRRGLIFIAADYRLAPPSTALDIIDDVKALFSFLARPTFSKEHLPNSVSLDATRLAIAGFSGGGYVARVAGIYAEPKPKAVLSMFGMGGDFLSDHWLAVKNTYLRFPGAAQITDASVAHLLDPSIPAVAEATLRVRSDGMVSDDENRWCLFMHAWHNGNLLDFVLGQPVSATLRSLPYADRLAAIPPRLRPAILEDHINAAFPPTYLVHGVNDHCVLVSESEKTYQRLREVGVTAVLDIVPDADHGLVTSTVPPVPAPGSDEAQERGMDFIERELRK</sequence>
<comment type="caution">
    <text evidence="5">The sequence shown here is derived from an EMBL/GenBank/DDBJ whole genome shotgun (WGS) entry which is preliminary data.</text>
</comment>
<feature type="domain" description="Peptidase S9 prolyl oligopeptidase catalytic" evidence="3">
    <location>
        <begin position="265"/>
        <end position="314"/>
    </location>
</feature>
<dbReference type="InterPro" id="IPR029058">
    <property type="entry name" value="AB_hydrolase_fold"/>
</dbReference>
<evidence type="ECO:0000313" key="6">
    <source>
        <dbReference type="Proteomes" id="UP000298390"/>
    </source>
</evidence>
<evidence type="ECO:0000259" key="3">
    <source>
        <dbReference type="Pfam" id="PF00326"/>
    </source>
</evidence>
<dbReference type="AlphaFoldDB" id="A0A4Y9XR51"/>
<reference evidence="5 6" key="1">
    <citation type="submission" date="2019-01" db="EMBL/GenBank/DDBJ databases">
        <title>Genome sequencing of the rare red list fungi Fomitopsis rosea.</title>
        <authorList>
            <person name="Buettner E."/>
            <person name="Kellner H."/>
        </authorList>
    </citation>
    <scope>NUCLEOTIDE SEQUENCE [LARGE SCALE GENOMIC DNA]</scope>
    <source>
        <strain evidence="5 6">DSM 105464</strain>
    </source>
</reference>
<dbReference type="PANTHER" id="PTHR48081">
    <property type="entry name" value="AB HYDROLASE SUPERFAMILY PROTEIN C4A8.06C"/>
    <property type="match status" value="1"/>
</dbReference>
<dbReference type="EMBL" id="SEKV01000917">
    <property type="protein sequence ID" value="TFY52804.1"/>
    <property type="molecule type" value="Genomic_DNA"/>
</dbReference>
<dbReference type="InterPro" id="IPR049492">
    <property type="entry name" value="BD-FAE-like_dom"/>
</dbReference>
<dbReference type="Gene3D" id="3.40.50.1820">
    <property type="entry name" value="alpha/beta hydrolase"/>
    <property type="match status" value="1"/>
</dbReference>
<evidence type="ECO:0000313" key="5">
    <source>
        <dbReference type="EMBL" id="TFY52804.1"/>
    </source>
</evidence>
<proteinExistence type="predicted"/>